<gene>
    <name evidence="1" type="ORF">ARHIZOSPH14_32660</name>
</gene>
<dbReference type="EMBL" id="BSDP01000001">
    <property type="protein sequence ID" value="GLI29024.1"/>
    <property type="molecule type" value="Genomic_DNA"/>
</dbReference>
<keyword evidence="2" id="KW-1185">Reference proteome</keyword>
<sequence>MAEIVAEHAPELKRLGFRKRRYGFNRTAGDGLVHVVKFWMAPKEPPAWTEVPGLRERLYGHFCVEFGIYVPQMNRSGGPRGSWINEYNCQLRRGIADPETRPWWSLDDPRSSAAAGSALWTIGLPWFDALPDATAVLDAFGSPDGPPLGMSPAAALDIADLCRARGETERERRLLEAYVVEPVSRPHAPYLAAYLTERGHADLVPSIRTR</sequence>
<reference evidence="1" key="1">
    <citation type="submission" date="2022-12" db="EMBL/GenBank/DDBJ databases">
        <title>Reference genome sequencing for broad-spectrum identification of bacterial and archaeal isolates by mass spectrometry.</title>
        <authorList>
            <person name="Sekiguchi Y."/>
            <person name="Tourlousse D.M."/>
        </authorList>
    </citation>
    <scope>NUCLEOTIDE SEQUENCE</scope>
    <source>
        <strain evidence="1">14</strain>
    </source>
</reference>
<comment type="caution">
    <text evidence="1">The sequence shown here is derived from an EMBL/GenBank/DDBJ whole genome shotgun (WGS) entry which is preliminary data.</text>
</comment>
<evidence type="ECO:0000313" key="2">
    <source>
        <dbReference type="Proteomes" id="UP001144396"/>
    </source>
</evidence>
<name>A0A9W6FQG0_9MICO</name>
<dbReference type="AlphaFoldDB" id="A0A9W6FQG0"/>
<dbReference type="Proteomes" id="UP001144396">
    <property type="component" value="Unassembled WGS sequence"/>
</dbReference>
<dbReference type="RefSeq" id="WP_281886871.1">
    <property type="nucleotide sequence ID" value="NZ_BSDP01000001.1"/>
</dbReference>
<proteinExistence type="predicted"/>
<evidence type="ECO:0008006" key="3">
    <source>
        <dbReference type="Google" id="ProtNLM"/>
    </source>
</evidence>
<evidence type="ECO:0000313" key="1">
    <source>
        <dbReference type="EMBL" id="GLI29024.1"/>
    </source>
</evidence>
<protein>
    <recommendedName>
        <fullName evidence="3">DUF4304 domain-containing protein</fullName>
    </recommendedName>
</protein>
<organism evidence="1 2">
    <name type="scientific">Agromyces rhizosphaerae</name>
    <dbReference type="NCBI Taxonomy" id="88374"/>
    <lineage>
        <taxon>Bacteria</taxon>
        <taxon>Bacillati</taxon>
        <taxon>Actinomycetota</taxon>
        <taxon>Actinomycetes</taxon>
        <taxon>Micrococcales</taxon>
        <taxon>Microbacteriaceae</taxon>
        <taxon>Agromyces</taxon>
    </lineage>
</organism>
<accession>A0A9W6FQG0</accession>